<feature type="site" description="Positions MEP for the nucleophilic attack" evidence="14">
    <location>
        <position position="210"/>
    </location>
</feature>
<dbReference type="PANTHER" id="PTHR43181:SF1">
    <property type="entry name" value="2-C-METHYL-D-ERYTHRITOL 2,4-CYCLODIPHOSPHATE SYNTHASE, CHLOROPLASTIC"/>
    <property type="match status" value="1"/>
</dbReference>
<evidence type="ECO:0000256" key="11">
    <source>
        <dbReference type="ARBA" id="ARBA00023229"/>
    </source>
</evidence>
<comment type="cofactor">
    <cofactor evidence="3 14">
        <name>a divalent metal cation</name>
        <dbReference type="ChEBI" id="CHEBI:60240"/>
    </cofactor>
</comment>
<dbReference type="PROSITE" id="PS01295">
    <property type="entry name" value="ISPD"/>
    <property type="match status" value="1"/>
</dbReference>
<keyword evidence="10 14" id="KW-0479">Metal-binding</keyword>
<sequence length="388" mass="39928">MDENRTVALIVAAGNGTRMGGGIPKQYRQVGGVAVIARAFDALAAHSGIDAVHVVTGAGQESLLRAALGEGRRPATITPGGATRRESVKAGLEAIAATPPARVLIHDAARPFLPAPVIDRLLAALGEAPGAVPTLPVVDTLVRAEGGTLGDSVDRAGLARVQTPQAFHFDTILAAHRGWQDDAEPTDDAQVARAAGHAILAVPGDTMLEKLTHEADFAAAEARLGVAMTSRVGMGYDVHAFSDGDHIMLCGLKIPHSHALAGHSDADVGLHAITDALLGCIADGDIGSHFPPSDARWKGADSGTFLQHAASLVAAQGGIIDHVDLTIICEAPKVGPHRDAMRAKIGELLGLPIGRVSVKATTTEQLGFTGRREGMAAQAVASVRMPIA</sequence>
<evidence type="ECO:0000256" key="3">
    <source>
        <dbReference type="ARBA" id="ARBA00001968"/>
    </source>
</evidence>
<feature type="binding site" evidence="14">
    <location>
        <begin position="263"/>
        <end position="264"/>
    </location>
    <ligand>
        <name>4-CDP-2-C-methyl-D-erythritol 2-phosphate</name>
        <dbReference type="ChEBI" id="CHEBI:57919"/>
    </ligand>
</feature>
<evidence type="ECO:0000256" key="7">
    <source>
        <dbReference type="ARBA" id="ARBA00009789"/>
    </source>
</evidence>
<feature type="binding site" evidence="14">
    <location>
        <begin position="361"/>
        <end position="364"/>
    </location>
    <ligand>
        <name>4-CDP-2-C-methyl-D-erythritol 2-phosphate</name>
        <dbReference type="ChEBI" id="CHEBI:57919"/>
    </ligand>
</feature>
<feature type="domain" description="2-C-methyl-D-erythritol 2,4-cyclodiphosphate synthase" evidence="15">
    <location>
        <begin position="231"/>
        <end position="383"/>
    </location>
</feature>
<dbReference type="EC" id="4.6.1.12" evidence="14"/>
<dbReference type="PROSITE" id="PS01350">
    <property type="entry name" value="ISPF"/>
    <property type="match status" value="1"/>
</dbReference>
<dbReference type="InterPro" id="IPR020555">
    <property type="entry name" value="MECDP_synthase_CS"/>
</dbReference>
<feature type="binding site" evidence="14">
    <location>
        <position position="239"/>
    </location>
    <ligand>
        <name>a divalent metal cation</name>
        <dbReference type="ChEBI" id="CHEBI:60240"/>
    </ligand>
</feature>
<keyword evidence="9 14" id="KW-0548">Nucleotidyltransferase</keyword>
<dbReference type="CDD" id="cd02516">
    <property type="entry name" value="CDP-ME_synthetase"/>
    <property type="match status" value="1"/>
</dbReference>
<evidence type="ECO:0000256" key="9">
    <source>
        <dbReference type="ARBA" id="ARBA00022695"/>
    </source>
</evidence>
<dbReference type="GO" id="GO:0008685">
    <property type="term" value="F:2-C-methyl-D-erythritol 2,4-cyclodiphosphate synthase activity"/>
    <property type="evidence" value="ECO:0007669"/>
    <property type="project" value="UniProtKB-EC"/>
</dbReference>
<evidence type="ECO:0000256" key="2">
    <source>
        <dbReference type="ARBA" id="ARBA00001282"/>
    </source>
</evidence>
<dbReference type="InterPro" id="IPR018294">
    <property type="entry name" value="ISPD_synthase_CS"/>
</dbReference>
<evidence type="ECO:0000256" key="5">
    <source>
        <dbReference type="ARBA" id="ARBA00004787"/>
    </source>
</evidence>
<evidence type="ECO:0000259" key="15">
    <source>
        <dbReference type="Pfam" id="PF02542"/>
    </source>
</evidence>
<dbReference type="NCBIfam" id="NF006899">
    <property type="entry name" value="PRK09382.1"/>
    <property type="match status" value="1"/>
</dbReference>
<keyword evidence="8 14" id="KW-0808">Transferase</keyword>
<dbReference type="NCBIfam" id="TIGR00151">
    <property type="entry name" value="ispF"/>
    <property type="match status" value="1"/>
</dbReference>
<comment type="pathway">
    <text evidence="4 14">Isoprenoid biosynthesis; isopentenyl diphosphate biosynthesis via DXP pathway; isopentenyl diphosphate from 1-deoxy-D-xylulose 5-phosphate: step 4/6.</text>
</comment>
<feature type="site" description="Transition state stabilizer" evidence="14">
    <location>
        <position position="263"/>
    </location>
</feature>
<evidence type="ECO:0000256" key="13">
    <source>
        <dbReference type="ARBA" id="ARBA00023268"/>
    </source>
</evidence>
<dbReference type="InterPro" id="IPR036571">
    <property type="entry name" value="MECDP_synthase_sf"/>
</dbReference>
<comment type="similarity">
    <text evidence="6">Belongs to the IspF family.</text>
</comment>
<name>A0ABY7NUZ8_9SPHN</name>
<dbReference type="SUPFAM" id="SSF69765">
    <property type="entry name" value="IpsF-like"/>
    <property type="match status" value="1"/>
</dbReference>
<proteinExistence type="inferred from homology"/>
<keyword evidence="11 14" id="KW-0414">Isoprene biosynthesis</keyword>
<feature type="binding site" evidence="14">
    <location>
        <position position="271"/>
    </location>
    <ligand>
        <name>a divalent metal cation</name>
        <dbReference type="ChEBI" id="CHEBI:60240"/>
    </ligand>
</feature>
<dbReference type="Proteomes" id="UP001210865">
    <property type="component" value="Chromosome"/>
</dbReference>
<comment type="similarity">
    <text evidence="7">Belongs to the IspD/TarI cytidylyltransferase family. IspD subfamily.</text>
</comment>
<dbReference type="InterPro" id="IPR034683">
    <property type="entry name" value="IspD/TarI"/>
</dbReference>
<evidence type="ECO:0000256" key="14">
    <source>
        <dbReference type="HAMAP-Rule" id="MF_01520"/>
    </source>
</evidence>
<comment type="caution">
    <text evidence="14">Lacks conserved residue(s) required for the propagation of feature annotation.</text>
</comment>
<evidence type="ECO:0000256" key="1">
    <source>
        <dbReference type="ARBA" id="ARBA00000200"/>
    </source>
</evidence>
<evidence type="ECO:0000256" key="10">
    <source>
        <dbReference type="ARBA" id="ARBA00022723"/>
    </source>
</evidence>
<feature type="site" description="Positions MEP for the nucleophilic attack" evidence="14">
    <location>
        <position position="155"/>
    </location>
</feature>
<comment type="catalytic activity">
    <reaction evidence="2 14">
        <text>2-C-methyl-D-erythritol 4-phosphate + CTP + H(+) = 4-CDP-2-C-methyl-D-erythritol + diphosphate</text>
        <dbReference type="Rhea" id="RHEA:13429"/>
        <dbReference type="ChEBI" id="CHEBI:15378"/>
        <dbReference type="ChEBI" id="CHEBI:33019"/>
        <dbReference type="ChEBI" id="CHEBI:37563"/>
        <dbReference type="ChEBI" id="CHEBI:57823"/>
        <dbReference type="ChEBI" id="CHEBI:58262"/>
        <dbReference type="EC" id="2.7.7.60"/>
    </reaction>
</comment>
<dbReference type="Gene3D" id="3.30.1330.50">
    <property type="entry name" value="2-C-methyl-D-erythritol 2,4-cyclodiphosphate synthase"/>
    <property type="match status" value="1"/>
</dbReference>
<keyword evidence="12 14" id="KW-0456">Lyase</keyword>
<dbReference type="Gene3D" id="3.90.550.10">
    <property type="entry name" value="Spore Coat Polysaccharide Biosynthesis Protein SpsA, Chain A"/>
    <property type="match status" value="1"/>
</dbReference>
<protein>
    <recommendedName>
        <fullName evidence="14">Bifunctional enzyme IspD/IspF</fullName>
    </recommendedName>
    <domain>
        <recommendedName>
            <fullName evidence="14">2-C-methyl-D-erythritol 4-phosphate cytidylyltransferase</fullName>
            <ecNumber evidence="14">2.7.7.60</ecNumber>
        </recommendedName>
        <alternativeName>
            <fullName evidence="14">4-diphosphocytidyl-2C-methyl-D-erythritol synthase</fullName>
        </alternativeName>
        <alternativeName>
            <fullName evidence="14">MEP cytidylyltransferase</fullName>
            <shortName evidence="14">MCT</shortName>
        </alternativeName>
    </domain>
    <domain>
        <recommendedName>
            <fullName evidence="14">2-C-methyl-D-erythritol 2,4-cyclodiphosphate synthase</fullName>
            <shortName evidence="14">MECDP-synthase</shortName>
            <shortName evidence="14">MECPP-synthase</shortName>
            <shortName evidence="14">MECPS</shortName>
            <ecNumber evidence="14">4.6.1.12</ecNumber>
        </recommendedName>
    </domain>
</protein>
<dbReference type="Pfam" id="PF02542">
    <property type="entry name" value="YgbB"/>
    <property type="match status" value="1"/>
</dbReference>
<dbReference type="InterPro" id="IPR003526">
    <property type="entry name" value="MECDP_synthase"/>
</dbReference>
<evidence type="ECO:0000313" key="16">
    <source>
        <dbReference type="EMBL" id="WBO24241.1"/>
    </source>
</evidence>
<dbReference type="InterPro" id="IPR001228">
    <property type="entry name" value="IspD"/>
</dbReference>
<comment type="similarity">
    <text evidence="14">In the N-terminal section; belongs to the IspD/TarI cytidylyltransferase family. IspD subfamily.</text>
</comment>
<dbReference type="HAMAP" id="MF_00107">
    <property type="entry name" value="IspF"/>
    <property type="match status" value="1"/>
</dbReference>
<evidence type="ECO:0000256" key="6">
    <source>
        <dbReference type="ARBA" id="ARBA00008480"/>
    </source>
</evidence>
<dbReference type="GO" id="GO:0050518">
    <property type="term" value="F:2-C-methyl-D-erythritol 4-phosphate cytidylyltransferase activity"/>
    <property type="evidence" value="ECO:0007669"/>
    <property type="project" value="UniProtKB-EC"/>
</dbReference>
<evidence type="ECO:0000256" key="8">
    <source>
        <dbReference type="ARBA" id="ARBA00022679"/>
    </source>
</evidence>
<dbReference type="NCBIfam" id="TIGR00453">
    <property type="entry name" value="ispD"/>
    <property type="match status" value="1"/>
</dbReference>
<dbReference type="EC" id="2.7.7.60" evidence="14"/>
<accession>A0ABY7NUZ8</accession>
<dbReference type="HAMAP" id="MF_01520">
    <property type="entry name" value="IspDF"/>
    <property type="match status" value="1"/>
</dbReference>
<feature type="binding site" evidence="14">
    <location>
        <position position="368"/>
    </location>
    <ligand>
        <name>4-CDP-2-C-methyl-D-erythritol 2-phosphate</name>
        <dbReference type="ChEBI" id="CHEBI:57919"/>
    </ligand>
</feature>
<dbReference type="InterPro" id="IPR026596">
    <property type="entry name" value="IspD/F"/>
</dbReference>
<feature type="region of interest" description="2-C-methyl-D-erythritol 4-phosphate cytidylyltransferase" evidence="14">
    <location>
        <begin position="1"/>
        <end position="231"/>
    </location>
</feature>
<feature type="site" description="Transition state stabilizer" evidence="14">
    <location>
        <position position="18"/>
    </location>
</feature>
<reference evidence="16 17" key="1">
    <citation type="submission" date="2022-12" db="EMBL/GenBank/DDBJ databases">
        <title>Sphingomonas abieness sp. nov., an endophytic bacterium isolated from Abies koreana.</title>
        <authorList>
            <person name="Jiang L."/>
            <person name="Lee J."/>
        </authorList>
    </citation>
    <scope>NUCLEOTIDE SEQUENCE [LARGE SCALE GENOMIC DNA]</scope>
    <source>
        <strain evidence="17">PAMB 00755</strain>
    </source>
</reference>
<keyword evidence="17" id="KW-1185">Reference proteome</keyword>
<comment type="pathway">
    <text evidence="5 14">Isoprenoid biosynthesis; isopentenyl diphosphate biosynthesis via DXP pathway; isopentenyl diphosphate from 1-deoxy-D-xylulose 5-phosphate: step 2/6.</text>
</comment>
<feature type="binding site" evidence="14">
    <location>
        <begin position="237"/>
        <end position="239"/>
    </location>
    <ligand>
        <name>4-CDP-2-C-methyl-D-erythritol 2-phosphate</name>
        <dbReference type="ChEBI" id="CHEBI:57919"/>
    </ligand>
</feature>
<organism evidence="16 17">
    <name type="scientific">Sphingomonas abietis</name>
    <dbReference type="NCBI Taxonomy" id="3012344"/>
    <lineage>
        <taxon>Bacteria</taxon>
        <taxon>Pseudomonadati</taxon>
        <taxon>Pseudomonadota</taxon>
        <taxon>Alphaproteobacteria</taxon>
        <taxon>Sphingomonadales</taxon>
        <taxon>Sphingomonadaceae</taxon>
        <taxon>Sphingomonas</taxon>
    </lineage>
</organism>
<dbReference type="EMBL" id="CP115174">
    <property type="protein sequence ID" value="WBO24241.1"/>
    <property type="molecule type" value="Genomic_DNA"/>
</dbReference>
<comment type="catalytic activity">
    <reaction evidence="1 14">
        <text>4-CDP-2-C-methyl-D-erythritol 2-phosphate = 2-C-methyl-D-erythritol 2,4-cyclic diphosphate + CMP</text>
        <dbReference type="Rhea" id="RHEA:23864"/>
        <dbReference type="ChEBI" id="CHEBI:57919"/>
        <dbReference type="ChEBI" id="CHEBI:58483"/>
        <dbReference type="ChEBI" id="CHEBI:60377"/>
        <dbReference type="EC" id="4.6.1.12"/>
    </reaction>
</comment>
<evidence type="ECO:0000256" key="4">
    <source>
        <dbReference type="ARBA" id="ARBA00004709"/>
    </source>
</evidence>
<evidence type="ECO:0000256" key="12">
    <source>
        <dbReference type="ARBA" id="ARBA00023239"/>
    </source>
</evidence>
<feature type="binding site" evidence="14">
    <location>
        <begin position="285"/>
        <end position="287"/>
    </location>
    <ligand>
        <name>4-CDP-2-C-methyl-D-erythritol 2-phosphate</name>
        <dbReference type="ChEBI" id="CHEBI:57919"/>
    </ligand>
</feature>
<feature type="site" description="Transition state stabilizer" evidence="14">
    <location>
        <position position="362"/>
    </location>
</feature>
<gene>
    <name evidence="14" type="primary">ispDF</name>
    <name evidence="16" type="ORF">PBT88_09110</name>
</gene>
<dbReference type="SUPFAM" id="SSF53448">
    <property type="entry name" value="Nucleotide-diphospho-sugar transferases"/>
    <property type="match status" value="1"/>
</dbReference>
<feature type="site" description="Transition state stabilizer" evidence="14">
    <location>
        <position position="25"/>
    </location>
</feature>
<feature type="binding site" evidence="14">
    <location>
        <position position="237"/>
    </location>
    <ligand>
        <name>a divalent metal cation</name>
        <dbReference type="ChEBI" id="CHEBI:60240"/>
    </ligand>
</feature>
<dbReference type="PANTHER" id="PTHR43181">
    <property type="entry name" value="2-C-METHYL-D-ERYTHRITOL 2,4-CYCLODIPHOSPHATE SYNTHASE, CHLOROPLASTIC"/>
    <property type="match status" value="1"/>
</dbReference>
<dbReference type="Pfam" id="PF01128">
    <property type="entry name" value="IspD"/>
    <property type="match status" value="1"/>
</dbReference>
<dbReference type="HAMAP" id="MF_00108">
    <property type="entry name" value="IspD"/>
    <property type="match status" value="1"/>
</dbReference>
<comment type="function">
    <text evidence="14">Bifunctional enzyme that catalyzes the formation of 4-diphosphocytidyl-2-C-methyl-D-erythritol from CTP and 2-C-methyl-D-erythritol 4-phosphate (MEP) (IspD), and catalyzes the conversion of 4-diphosphocytidyl-2-C-methyl-D-erythritol 2-phosphate (CDP-ME2P) to 2-C-methyl-D-erythritol 2,4-cyclodiphosphate (ME-CPP) with a corresponding release of cytidine 5-monophosphate (CMP) (IspF).</text>
</comment>
<keyword evidence="13 14" id="KW-0511">Multifunctional enzyme</keyword>
<evidence type="ECO:0000313" key="17">
    <source>
        <dbReference type="Proteomes" id="UP001210865"/>
    </source>
</evidence>
<dbReference type="RefSeq" id="WP_270078870.1">
    <property type="nucleotide sequence ID" value="NZ_CP115174.1"/>
</dbReference>
<comment type="similarity">
    <text evidence="14">In the C-terminal section; belongs to the IspF family.</text>
</comment>
<feature type="region of interest" description="2-C-methyl-D-erythritol 2,4-cyclodiphosphate synthase" evidence="14">
    <location>
        <begin position="231"/>
        <end position="388"/>
    </location>
</feature>
<feature type="binding site" evidence="14">
    <location>
        <position position="371"/>
    </location>
    <ligand>
        <name>4-CDP-2-C-methyl-D-erythritol 2-phosphate</name>
        <dbReference type="ChEBI" id="CHEBI:57919"/>
    </ligand>
</feature>
<dbReference type="CDD" id="cd00554">
    <property type="entry name" value="MECDP_synthase"/>
    <property type="match status" value="1"/>
</dbReference>
<dbReference type="InterPro" id="IPR029044">
    <property type="entry name" value="Nucleotide-diphossugar_trans"/>
</dbReference>